<accession>A0A1H7FNX2</accession>
<dbReference type="PROSITE" id="PS51671">
    <property type="entry name" value="ACT"/>
    <property type="match status" value="1"/>
</dbReference>
<protein>
    <recommendedName>
        <fullName evidence="3">threonine ammonia-lyase</fullName>
        <ecNumber evidence="3">4.3.1.19</ecNumber>
    </recommendedName>
</protein>
<dbReference type="InterPro" id="IPR001926">
    <property type="entry name" value="TrpB-like_PALP"/>
</dbReference>
<dbReference type="InterPro" id="IPR002912">
    <property type="entry name" value="ACT_dom"/>
</dbReference>
<keyword evidence="5 7" id="KW-0456">Lyase</keyword>
<dbReference type="NCBIfam" id="TIGR01127">
    <property type="entry name" value="ilvA_1Cterm"/>
    <property type="match status" value="1"/>
</dbReference>
<dbReference type="Gene3D" id="3.40.50.1100">
    <property type="match status" value="2"/>
</dbReference>
<dbReference type="Pfam" id="PF00291">
    <property type="entry name" value="PALP"/>
    <property type="match status" value="1"/>
</dbReference>
<evidence type="ECO:0000259" key="6">
    <source>
        <dbReference type="PROSITE" id="PS51671"/>
    </source>
</evidence>
<dbReference type="InterPro" id="IPR050147">
    <property type="entry name" value="Ser/Thr_Dehydratase"/>
</dbReference>
<dbReference type="Gene3D" id="3.30.70.260">
    <property type="match status" value="1"/>
</dbReference>
<evidence type="ECO:0000256" key="1">
    <source>
        <dbReference type="ARBA" id="ARBA00001933"/>
    </source>
</evidence>
<dbReference type="GO" id="GO:0003941">
    <property type="term" value="F:L-serine ammonia-lyase activity"/>
    <property type="evidence" value="ECO:0007669"/>
    <property type="project" value="TreeGrafter"/>
</dbReference>
<evidence type="ECO:0000256" key="5">
    <source>
        <dbReference type="ARBA" id="ARBA00023239"/>
    </source>
</evidence>
<feature type="domain" description="ACT" evidence="6">
    <location>
        <begin position="328"/>
        <end position="403"/>
    </location>
</feature>
<dbReference type="InterPro" id="IPR044561">
    <property type="entry name" value="ACT_ThrD-II-like"/>
</dbReference>
<dbReference type="FunFam" id="3.40.50.1100:FF:000005">
    <property type="entry name" value="Threonine dehydratase catabolic"/>
    <property type="match status" value="1"/>
</dbReference>
<dbReference type="SUPFAM" id="SSF53686">
    <property type="entry name" value="Tryptophan synthase beta subunit-like PLP-dependent enzymes"/>
    <property type="match status" value="1"/>
</dbReference>
<comment type="similarity">
    <text evidence="2">Belongs to the serine/threonine dehydratase family.</text>
</comment>
<dbReference type="CDD" id="cd04886">
    <property type="entry name" value="ACT_ThrD-II-like"/>
    <property type="match status" value="1"/>
</dbReference>
<dbReference type="GO" id="GO:0009097">
    <property type="term" value="P:isoleucine biosynthetic process"/>
    <property type="evidence" value="ECO:0007669"/>
    <property type="project" value="TreeGrafter"/>
</dbReference>
<evidence type="ECO:0000256" key="4">
    <source>
        <dbReference type="ARBA" id="ARBA00022898"/>
    </source>
</evidence>
<dbReference type="AlphaFoldDB" id="A0A1H7FNX2"/>
<dbReference type="InterPro" id="IPR036052">
    <property type="entry name" value="TrpB-like_PALP_sf"/>
</dbReference>
<dbReference type="GO" id="GO:0004794">
    <property type="term" value="F:threonine deaminase activity"/>
    <property type="evidence" value="ECO:0007669"/>
    <property type="project" value="UniProtKB-EC"/>
</dbReference>
<organism evidence="7 8">
    <name type="scientific">Haloferax larsenii</name>
    <dbReference type="NCBI Taxonomy" id="302484"/>
    <lineage>
        <taxon>Archaea</taxon>
        <taxon>Methanobacteriati</taxon>
        <taxon>Methanobacteriota</taxon>
        <taxon>Stenosarchaea group</taxon>
        <taxon>Halobacteria</taxon>
        <taxon>Halobacteriales</taxon>
        <taxon>Haloferacaceae</taxon>
        <taxon>Haloferax</taxon>
    </lineage>
</organism>
<evidence type="ECO:0000313" key="8">
    <source>
        <dbReference type="Proteomes" id="UP000183894"/>
    </source>
</evidence>
<dbReference type="RefSeq" id="WP_074791114.1">
    <property type="nucleotide sequence ID" value="NZ_FOAD01000001.1"/>
</dbReference>
<dbReference type="PROSITE" id="PS00165">
    <property type="entry name" value="DEHYDRATASE_SER_THR"/>
    <property type="match status" value="1"/>
</dbReference>
<dbReference type="GO" id="GO:0006567">
    <property type="term" value="P:L-threonine catabolic process"/>
    <property type="evidence" value="ECO:0007669"/>
    <property type="project" value="InterPro"/>
</dbReference>
<proteinExistence type="inferred from homology"/>
<evidence type="ECO:0000256" key="2">
    <source>
        <dbReference type="ARBA" id="ARBA00010869"/>
    </source>
</evidence>
<dbReference type="PANTHER" id="PTHR48078">
    <property type="entry name" value="THREONINE DEHYDRATASE, MITOCHONDRIAL-RELATED"/>
    <property type="match status" value="1"/>
</dbReference>
<dbReference type="EC" id="4.3.1.19" evidence="3"/>
<dbReference type="GO" id="GO:0006565">
    <property type="term" value="P:L-serine catabolic process"/>
    <property type="evidence" value="ECO:0007669"/>
    <property type="project" value="TreeGrafter"/>
</dbReference>
<gene>
    <name evidence="7" type="ORF">SAMN04488691_10179</name>
</gene>
<dbReference type="PANTHER" id="PTHR48078:SF6">
    <property type="entry name" value="L-THREONINE DEHYDRATASE CATABOLIC TDCB"/>
    <property type="match status" value="1"/>
</dbReference>
<dbReference type="GO" id="GO:0030170">
    <property type="term" value="F:pyridoxal phosphate binding"/>
    <property type="evidence" value="ECO:0007669"/>
    <property type="project" value="InterPro"/>
</dbReference>
<dbReference type="OrthoDB" id="9915at2157"/>
<dbReference type="InterPro" id="IPR005789">
    <property type="entry name" value="Thr_deHydtase_catblc"/>
</dbReference>
<name>A0A1H7FNX2_HALLR</name>
<evidence type="ECO:0000313" key="7">
    <source>
        <dbReference type="EMBL" id="SEK27783.1"/>
    </source>
</evidence>
<dbReference type="EMBL" id="FOAD01000001">
    <property type="protein sequence ID" value="SEK27783.1"/>
    <property type="molecule type" value="Genomic_DNA"/>
</dbReference>
<reference evidence="7 8" key="1">
    <citation type="submission" date="2016-10" db="EMBL/GenBank/DDBJ databases">
        <authorList>
            <person name="de Groot N.N."/>
        </authorList>
    </citation>
    <scope>NUCLEOTIDE SEQUENCE [LARGE SCALE GENOMIC DNA]</scope>
    <source>
        <strain evidence="7 8">CDM_5</strain>
    </source>
</reference>
<evidence type="ECO:0000256" key="3">
    <source>
        <dbReference type="ARBA" id="ARBA00012096"/>
    </source>
</evidence>
<dbReference type="CDD" id="cd01562">
    <property type="entry name" value="Thr-dehyd"/>
    <property type="match status" value="1"/>
</dbReference>
<comment type="cofactor">
    <cofactor evidence="1">
        <name>pyridoxal 5'-phosphate</name>
        <dbReference type="ChEBI" id="CHEBI:597326"/>
    </cofactor>
</comment>
<dbReference type="Proteomes" id="UP000183894">
    <property type="component" value="Unassembled WGS sequence"/>
</dbReference>
<keyword evidence="4" id="KW-0663">Pyridoxal phosphate</keyword>
<dbReference type="InterPro" id="IPR000634">
    <property type="entry name" value="Ser/Thr_deHydtase_PyrdxlP-BS"/>
</dbReference>
<sequence length="403" mass="43814">MLSLSDIEDARERVESVARRTPLEYSHTFSDMSEAEVHLKLENFQRTGSFKIRGAMNRITTLSEEEKAAGVVTASAGNHAQGVALAASRAGVDSKIVMPEHAPISKVKATRRYGGDVVLYGSDYDDAQKRAHEIEAEEGRTYVHAFDDEYVMAGQGTIGLEIAEDCPELDTVVVPIGGGGLISGISTAIKAKHPDARVIGVQADRASSVATSLEKGEIQALDEVDTIADGIAVRRVGEQTFPVIEERVDEVVTVSDEEIAVALTYLLERSKTLVEGAGAVALAALIFEKFDYDADEVVVPALCGGNIDMNTLTTVVMRGLVETGRYLKIRTELKDRPGSLEKLIEIIAEERANIYAIRHDRTSRKIAMNATEVEVDLEMRGPEHVDTLLESLRDAGYDVEVLD</sequence>
<dbReference type="FunFam" id="3.40.50.1100:FF:000007">
    <property type="entry name" value="L-threonine dehydratase catabolic TdcB"/>
    <property type="match status" value="1"/>
</dbReference>
<dbReference type="Pfam" id="PF13291">
    <property type="entry name" value="ACT_4"/>
    <property type="match status" value="1"/>
</dbReference>